<dbReference type="PROSITE" id="PS00839">
    <property type="entry name" value="SUMT_1"/>
    <property type="match status" value="1"/>
</dbReference>
<evidence type="ECO:0000256" key="5">
    <source>
        <dbReference type="ARBA" id="ARBA00023244"/>
    </source>
</evidence>
<dbReference type="Gene3D" id="3.40.1010.10">
    <property type="entry name" value="Cobalt-precorrin-4 Transmethylase, Domain 1"/>
    <property type="match status" value="1"/>
</dbReference>
<feature type="domain" description="Tetrapyrrole biosynthesis uroporphyrinogen III synthase" evidence="8">
    <location>
        <begin position="292"/>
        <end position="522"/>
    </location>
</feature>
<dbReference type="PANTHER" id="PTHR45790">
    <property type="entry name" value="SIROHEME SYNTHASE-RELATED"/>
    <property type="match status" value="1"/>
</dbReference>
<proteinExistence type="predicted"/>
<dbReference type="EC" id="2.1.1.107" evidence="1"/>
<keyword evidence="10" id="KW-1185">Reference proteome</keyword>
<keyword evidence="9" id="KW-0456">Lyase</keyword>
<organism evidence="9 10">
    <name type="scientific">Streptacidiphilus monticola</name>
    <dbReference type="NCBI Taxonomy" id="2161674"/>
    <lineage>
        <taxon>Bacteria</taxon>
        <taxon>Bacillati</taxon>
        <taxon>Actinomycetota</taxon>
        <taxon>Actinomycetes</taxon>
        <taxon>Kitasatosporales</taxon>
        <taxon>Streptomycetaceae</taxon>
        <taxon>Streptacidiphilus</taxon>
    </lineage>
</organism>
<dbReference type="InterPro" id="IPR003043">
    <property type="entry name" value="Uropor_MeTrfase_CS"/>
</dbReference>
<dbReference type="GO" id="GO:0004852">
    <property type="term" value="F:uroporphyrinogen-III synthase activity"/>
    <property type="evidence" value="ECO:0007669"/>
    <property type="project" value="UniProtKB-EC"/>
</dbReference>
<keyword evidence="4" id="KW-0949">S-adenosyl-L-methionine</keyword>
<dbReference type="InterPro" id="IPR036108">
    <property type="entry name" value="4pyrrol_syn_uPrphyn_synt_sf"/>
</dbReference>
<reference evidence="10" key="1">
    <citation type="journal article" date="2019" name="Int. J. Syst. Evol. Microbiol.">
        <title>The Global Catalogue of Microorganisms (GCM) 10K type strain sequencing project: providing services to taxonomists for standard genome sequencing and annotation.</title>
        <authorList>
            <consortium name="The Broad Institute Genomics Platform"/>
            <consortium name="The Broad Institute Genome Sequencing Center for Infectious Disease"/>
            <person name="Wu L."/>
            <person name="Ma J."/>
        </authorList>
    </citation>
    <scope>NUCLEOTIDE SEQUENCE [LARGE SCALE GENOMIC DNA]</scope>
    <source>
        <strain evidence="10">JCM 4816</strain>
    </source>
</reference>
<dbReference type="Gene3D" id="3.30.950.10">
    <property type="entry name" value="Methyltransferase, Cobalt-precorrin-4 Transmethylase, Domain 2"/>
    <property type="match status" value="1"/>
</dbReference>
<dbReference type="Pfam" id="PF00590">
    <property type="entry name" value="TP_methylase"/>
    <property type="match status" value="1"/>
</dbReference>
<dbReference type="RefSeq" id="WP_380580907.1">
    <property type="nucleotide sequence ID" value="NZ_JBHSQJ010000022.1"/>
</dbReference>
<name>A0ABW1FZQ9_9ACTN</name>
<feature type="region of interest" description="Disordered" evidence="6">
    <location>
        <begin position="535"/>
        <end position="558"/>
    </location>
</feature>
<dbReference type="EMBL" id="JBHSQJ010000022">
    <property type="protein sequence ID" value="MFC5906964.1"/>
    <property type="molecule type" value="Genomic_DNA"/>
</dbReference>
<dbReference type="CDD" id="cd06578">
    <property type="entry name" value="HemD"/>
    <property type="match status" value="1"/>
</dbReference>
<dbReference type="SUPFAM" id="SSF69618">
    <property type="entry name" value="HemD-like"/>
    <property type="match status" value="1"/>
</dbReference>
<dbReference type="InterPro" id="IPR000878">
    <property type="entry name" value="4pyrrol_Mease"/>
</dbReference>
<evidence type="ECO:0000313" key="9">
    <source>
        <dbReference type="EMBL" id="MFC5906964.1"/>
    </source>
</evidence>
<evidence type="ECO:0000313" key="10">
    <source>
        <dbReference type="Proteomes" id="UP001596174"/>
    </source>
</evidence>
<accession>A0ABW1FZQ9</accession>
<dbReference type="Pfam" id="PF02602">
    <property type="entry name" value="HEM4"/>
    <property type="match status" value="1"/>
</dbReference>
<protein>
    <recommendedName>
        <fullName evidence="1">uroporphyrinogen-III C-methyltransferase</fullName>
        <ecNumber evidence="1">2.1.1.107</ecNumber>
    </recommendedName>
</protein>
<evidence type="ECO:0000256" key="4">
    <source>
        <dbReference type="ARBA" id="ARBA00022691"/>
    </source>
</evidence>
<evidence type="ECO:0000256" key="6">
    <source>
        <dbReference type="SAM" id="MobiDB-lite"/>
    </source>
</evidence>
<feature type="domain" description="Tetrapyrrole methylase" evidence="7">
    <location>
        <begin position="14"/>
        <end position="230"/>
    </location>
</feature>
<evidence type="ECO:0000256" key="2">
    <source>
        <dbReference type="ARBA" id="ARBA00022603"/>
    </source>
</evidence>
<keyword evidence="3" id="KW-0808">Transferase</keyword>
<gene>
    <name evidence="9" type="ORF">ACFP3V_07015</name>
</gene>
<dbReference type="InterPro" id="IPR050161">
    <property type="entry name" value="Siro_Cobalamin_biosynth"/>
</dbReference>
<dbReference type="InterPro" id="IPR035996">
    <property type="entry name" value="4pyrrol_Methylase_sf"/>
</dbReference>
<sequence>MQNLPAPRTGCGQITFLGAGPGDPGLLTLRAVEVLASADVLVADPLTAEAVRAHCRENVELHGADLADTFVLDDDAVLGDGAAAAVDTVSRFFAAVKAGKRVVRTVDGDPGLDGRAAEEMLACARAGVPFEVVPGIAQSVGVPAYAGVPLRAGTGADVRFVEATGLLPDAVWDELGGSDATLVVRSVLGSLPAQAQTLVAHGRKPDTPVSVTLGGTTTRQRTWCATLGTLAAELKALKVLPSPVSAPVDPQSSVIAVVGEGVTHRQELSWFETKPLFGWNVLVPRTKDQAGALSEQLRGYGAVPKEVPTIAVEPPRTPQQMERAIKGLVTGRYEWIAFTSVNAVKAVREKFEEYGLDARAFAGIKVAAVGETTAQALVDFGVKPDLVPSGEQSAAGLLEDWPPYDPVFDPIDRVLLPRADIATETLVAGLVELGWEVDDVTAYRTVRASPPPAETREAIKGGGFDAVVFTSSSTVRNLVGIAGKPHNVTVIACIGPATAKTAEEHGLRVDVLSPAPSVAALADALAEFGAQRRDAALSAGEPVYRPSERRPGSRRKAR</sequence>
<keyword evidence="2" id="KW-0489">Methyltransferase</keyword>
<dbReference type="Proteomes" id="UP001596174">
    <property type="component" value="Unassembled WGS sequence"/>
</dbReference>
<evidence type="ECO:0000256" key="3">
    <source>
        <dbReference type="ARBA" id="ARBA00022679"/>
    </source>
</evidence>
<keyword evidence="5" id="KW-0627">Porphyrin biosynthesis</keyword>
<evidence type="ECO:0000256" key="1">
    <source>
        <dbReference type="ARBA" id="ARBA00012162"/>
    </source>
</evidence>
<dbReference type="InterPro" id="IPR014777">
    <property type="entry name" value="4pyrrole_Mease_sub1"/>
</dbReference>
<evidence type="ECO:0000259" key="8">
    <source>
        <dbReference type="Pfam" id="PF02602"/>
    </source>
</evidence>
<comment type="caution">
    <text evidence="9">The sequence shown here is derived from an EMBL/GenBank/DDBJ whole genome shotgun (WGS) entry which is preliminary data.</text>
</comment>
<dbReference type="Gene3D" id="3.40.50.10090">
    <property type="match status" value="2"/>
</dbReference>
<dbReference type="PANTHER" id="PTHR45790:SF3">
    <property type="entry name" value="S-ADENOSYL-L-METHIONINE-DEPENDENT UROPORPHYRINOGEN III METHYLTRANSFERASE, CHLOROPLASTIC"/>
    <property type="match status" value="1"/>
</dbReference>
<dbReference type="InterPro" id="IPR014776">
    <property type="entry name" value="4pyrrole_Mease_sub2"/>
</dbReference>
<evidence type="ECO:0000259" key="7">
    <source>
        <dbReference type="Pfam" id="PF00590"/>
    </source>
</evidence>
<dbReference type="SUPFAM" id="SSF53790">
    <property type="entry name" value="Tetrapyrrole methylase"/>
    <property type="match status" value="1"/>
</dbReference>
<dbReference type="InterPro" id="IPR003754">
    <property type="entry name" value="4pyrrol_synth_uPrphyn_synth"/>
</dbReference>